<dbReference type="CDD" id="cd02440">
    <property type="entry name" value="AdoMet_MTases"/>
    <property type="match status" value="1"/>
</dbReference>
<dbReference type="EMBL" id="CAFBON010000094">
    <property type="protein sequence ID" value="CAB4988909.1"/>
    <property type="molecule type" value="Genomic_DNA"/>
</dbReference>
<name>A0A6J6YWZ5_9ZZZZ</name>
<reference evidence="2" key="1">
    <citation type="submission" date="2020-05" db="EMBL/GenBank/DDBJ databases">
        <authorList>
            <person name="Chiriac C."/>
            <person name="Salcher M."/>
            <person name="Ghai R."/>
            <person name="Kavagutti S V."/>
        </authorList>
    </citation>
    <scope>NUCLEOTIDE SEQUENCE</scope>
</reference>
<dbReference type="SUPFAM" id="SSF53335">
    <property type="entry name" value="S-adenosyl-L-methionine-dependent methyltransferases"/>
    <property type="match status" value="1"/>
</dbReference>
<feature type="domain" description="Methyltransferase type 11" evidence="1">
    <location>
        <begin position="70"/>
        <end position="141"/>
    </location>
</feature>
<dbReference type="InterPro" id="IPR029063">
    <property type="entry name" value="SAM-dependent_MTases_sf"/>
</dbReference>
<dbReference type="Pfam" id="PF08241">
    <property type="entry name" value="Methyltransf_11"/>
    <property type="match status" value="1"/>
</dbReference>
<accession>A0A6J6YWZ5</accession>
<sequence length="275" mass="29806">MRSPFDPGPGDEAGAVQRIYAQQTPPLLPSSADLAAHEAALALGSTPLSVLMLGVTPAVYRLPWPPHSAIQAVDRSLPMIEHVWPGPVGSAEVGEWTHLPFSAARFDRVISDGGMTFLGPASIDELRTEVARVLRPDGLFVTRVYVWNQSETLDRLIDDVERGALSTANEMRIRSWSALQTSLDVGIPLSTAFDELLARMGSIENLVERSGLAAEQFVPFLATAGSTLRYTMWPSEVLIEAWTSHGDFEHVSTTIPGHQLGSLCPVLAFRRTGPA</sequence>
<protein>
    <submittedName>
        <fullName evidence="2">Unannotated protein</fullName>
    </submittedName>
</protein>
<evidence type="ECO:0000313" key="2">
    <source>
        <dbReference type="EMBL" id="CAB4813105.1"/>
    </source>
</evidence>
<dbReference type="Gene3D" id="3.40.50.150">
    <property type="entry name" value="Vaccinia Virus protein VP39"/>
    <property type="match status" value="1"/>
</dbReference>
<dbReference type="AlphaFoldDB" id="A0A6J6YWZ5"/>
<gene>
    <name evidence="2" type="ORF">UFOPK3001_01690</name>
    <name evidence="3" type="ORF">UFOPK3954_01035</name>
</gene>
<dbReference type="GO" id="GO:0008757">
    <property type="term" value="F:S-adenosylmethionine-dependent methyltransferase activity"/>
    <property type="evidence" value="ECO:0007669"/>
    <property type="project" value="InterPro"/>
</dbReference>
<proteinExistence type="predicted"/>
<evidence type="ECO:0000259" key="1">
    <source>
        <dbReference type="Pfam" id="PF08241"/>
    </source>
</evidence>
<dbReference type="InterPro" id="IPR013216">
    <property type="entry name" value="Methyltransf_11"/>
</dbReference>
<organism evidence="2">
    <name type="scientific">freshwater metagenome</name>
    <dbReference type="NCBI Taxonomy" id="449393"/>
    <lineage>
        <taxon>unclassified sequences</taxon>
        <taxon>metagenomes</taxon>
        <taxon>ecological metagenomes</taxon>
    </lineage>
</organism>
<dbReference type="EMBL" id="CAFAAJ010000118">
    <property type="protein sequence ID" value="CAB4813105.1"/>
    <property type="molecule type" value="Genomic_DNA"/>
</dbReference>
<evidence type="ECO:0000313" key="3">
    <source>
        <dbReference type="EMBL" id="CAB4988909.1"/>
    </source>
</evidence>